<feature type="active site" description="Charge relay system" evidence="5">
    <location>
        <position position="69"/>
    </location>
</feature>
<comment type="caution">
    <text evidence="8">The sequence shown here is derived from an EMBL/GenBank/DDBJ whole genome shotgun (WGS) entry which is preliminary data.</text>
</comment>
<comment type="similarity">
    <text evidence="1 5">Belongs to the peptidase S8 family.</text>
</comment>
<dbReference type="GO" id="GO:0004252">
    <property type="term" value="F:serine-type endopeptidase activity"/>
    <property type="evidence" value="ECO:0007669"/>
    <property type="project" value="UniProtKB-UniRule"/>
</dbReference>
<accession>A0A8J3CHH0</accession>
<dbReference type="PROSITE" id="PS00136">
    <property type="entry name" value="SUBTILASE_ASP"/>
    <property type="match status" value="1"/>
</dbReference>
<proteinExistence type="inferred from homology"/>
<dbReference type="PROSITE" id="PS51892">
    <property type="entry name" value="SUBTILASE"/>
    <property type="match status" value="1"/>
</dbReference>
<evidence type="ECO:0000256" key="1">
    <source>
        <dbReference type="ARBA" id="ARBA00011073"/>
    </source>
</evidence>
<feature type="compositionally biased region" description="Basic and acidic residues" evidence="6">
    <location>
        <begin position="623"/>
        <end position="633"/>
    </location>
</feature>
<feature type="compositionally biased region" description="Polar residues" evidence="6">
    <location>
        <begin position="527"/>
        <end position="536"/>
    </location>
</feature>
<dbReference type="InterPro" id="IPR015500">
    <property type="entry name" value="Peptidase_S8_subtilisin-rel"/>
</dbReference>
<dbReference type="AlphaFoldDB" id="A0A8J3CHH0"/>
<feature type="domain" description="Peptidase S8/S53" evidence="7">
    <location>
        <begin position="60"/>
        <end position="314"/>
    </location>
</feature>
<organism evidence="8 9">
    <name type="scientific">Longimycelium tulufanense</name>
    <dbReference type="NCBI Taxonomy" id="907463"/>
    <lineage>
        <taxon>Bacteria</taxon>
        <taxon>Bacillati</taxon>
        <taxon>Actinomycetota</taxon>
        <taxon>Actinomycetes</taxon>
        <taxon>Pseudonocardiales</taxon>
        <taxon>Pseudonocardiaceae</taxon>
        <taxon>Longimycelium</taxon>
    </lineage>
</organism>
<keyword evidence="4 5" id="KW-0720">Serine protease</keyword>
<evidence type="ECO:0000259" key="7">
    <source>
        <dbReference type="Pfam" id="PF00082"/>
    </source>
</evidence>
<feature type="active site" description="Charge relay system" evidence="5">
    <location>
        <position position="266"/>
    </location>
</feature>
<dbReference type="Gene3D" id="3.40.50.200">
    <property type="entry name" value="Peptidase S8/S53 domain"/>
    <property type="match status" value="1"/>
</dbReference>
<feature type="compositionally biased region" description="Basic and acidic residues" evidence="6">
    <location>
        <begin position="581"/>
        <end position="605"/>
    </location>
</feature>
<evidence type="ECO:0000256" key="4">
    <source>
        <dbReference type="ARBA" id="ARBA00022825"/>
    </source>
</evidence>
<dbReference type="SUPFAM" id="SSF52743">
    <property type="entry name" value="Subtilisin-like"/>
    <property type="match status" value="1"/>
</dbReference>
<dbReference type="InterPro" id="IPR000209">
    <property type="entry name" value="Peptidase_S8/S53_dom"/>
</dbReference>
<feature type="compositionally biased region" description="Low complexity" evidence="6">
    <location>
        <begin position="635"/>
        <end position="645"/>
    </location>
</feature>
<reference evidence="8" key="2">
    <citation type="submission" date="2020-09" db="EMBL/GenBank/DDBJ databases">
        <authorList>
            <person name="Sun Q."/>
            <person name="Zhou Y."/>
        </authorList>
    </citation>
    <scope>NUCLEOTIDE SEQUENCE</scope>
    <source>
        <strain evidence="8">CGMCC 4.5737</strain>
    </source>
</reference>
<dbReference type="PRINTS" id="PR00723">
    <property type="entry name" value="SUBTILISIN"/>
</dbReference>
<gene>
    <name evidence="8" type="ORF">GCM10012275_42360</name>
</gene>
<protein>
    <recommendedName>
        <fullName evidence="7">Peptidase S8/S53 domain-containing protein</fullName>
    </recommendedName>
</protein>
<dbReference type="InterPro" id="IPR036852">
    <property type="entry name" value="Peptidase_S8/S53_dom_sf"/>
</dbReference>
<evidence type="ECO:0000313" key="8">
    <source>
        <dbReference type="EMBL" id="GGM67305.1"/>
    </source>
</evidence>
<evidence type="ECO:0000313" key="9">
    <source>
        <dbReference type="Proteomes" id="UP000637578"/>
    </source>
</evidence>
<feature type="compositionally biased region" description="Polar residues" evidence="6">
    <location>
        <begin position="489"/>
        <end position="514"/>
    </location>
</feature>
<evidence type="ECO:0000256" key="3">
    <source>
        <dbReference type="ARBA" id="ARBA00022801"/>
    </source>
</evidence>
<dbReference type="RefSeq" id="WP_189060133.1">
    <property type="nucleotide sequence ID" value="NZ_BMMK01000021.1"/>
</dbReference>
<feature type="active site" description="Charge relay system" evidence="5">
    <location>
        <position position="106"/>
    </location>
</feature>
<reference evidence="8" key="1">
    <citation type="journal article" date="2014" name="Int. J. Syst. Evol. Microbiol.">
        <title>Complete genome sequence of Corynebacterium casei LMG S-19264T (=DSM 44701T), isolated from a smear-ripened cheese.</title>
        <authorList>
            <consortium name="US DOE Joint Genome Institute (JGI-PGF)"/>
            <person name="Walter F."/>
            <person name="Albersmeier A."/>
            <person name="Kalinowski J."/>
            <person name="Ruckert C."/>
        </authorList>
    </citation>
    <scope>NUCLEOTIDE SEQUENCE</scope>
    <source>
        <strain evidence="8">CGMCC 4.5737</strain>
    </source>
</reference>
<keyword evidence="3 5" id="KW-0378">Hydrolase</keyword>
<keyword evidence="2 5" id="KW-0645">Protease</keyword>
<keyword evidence="9" id="KW-1185">Reference proteome</keyword>
<feature type="compositionally biased region" description="Acidic residues" evidence="6">
    <location>
        <begin position="517"/>
        <end position="526"/>
    </location>
</feature>
<evidence type="ECO:0000256" key="5">
    <source>
        <dbReference type="PROSITE-ProRule" id="PRU01240"/>
    </source>
</evidence>
<dbReference type="GO" id="GO:0006508">
    <property type="term" value="P:proteolysis"/>
    <property type="evidence" value="ECO:0007669"/>
    <property type="project" value="UniProtKB-KW"/>
</dbReference>
<feature type="compositionally biased region" description="Basic and acidic residues" evidence="6">
    <location>
        <begin position="561"/>
        <end position="571"/>
    </location>
</feature>
<name>A0A8J3CHH0_9PSEU</name>
<feature type="region of interest" description="Disordered" evidence="6">
    <location>
        <begin position="397"/>
        <end position="716"/>
    </location>
</feature>
<dbReference type="PANTHER" id="PTHR43806">
    <property type="entry name" value="PEPTIDASE S8"/>
    <property type="match status" value="1"/>
</dbReference>
<evidence type="ECO:0000256" key="6">
    <source>
        <dbReference type="SAM" id="MobiDB-lite"/>
    </source>
</evidence>
<dbReference type="Pfam" id="PF00082">
    <property type="entry name" value="Peptidase_S8"/>
    <property type="match status" value="1"/>
</dbReference>
<dbReference type="Proteomes" id="UP000637578">
    <property type="component" value="Unassembled WGS sequence"/>
</dbReference>
<dbReference type="PANTHER" id="PTHR43806:SF11">
    <property type="entry name" value="CEREVISIN-RELATED"/>
    <property type="match status" value="1"/>
</dbReference>
<evidence type="ECO:0000256" key="2">
    <source>
        <dbReference type="ARBA" id="ARBA00022670"/>
    </source>
</evidence>
<feature type="compositionally biased region" description="Low complexity" evidence="6">
    <location>
        <begin position="397"/>
        <end position="412"/>
    </location>
</feature>
<dbReference type="InterPro" id="IPR023827">
    <property type="entry name" value="Peptidase_S8_Asp-AS"/>
</dbReference>
<sequence>MPKPLTKRALARVSLRAGITALTLLCLLVAPGVAADPGIRDRQWYLDTLDVRTAHRISRGEGVVVAVIDSGVEAGHPALTGQVLPGAVFGAEGTDGGRHDRGQNGHGTAMAGLIAGRGGGPNLLLGVAPQAKLLPLALPSESEQWLAHLAEAIRYATDHGAKVINLSLGGAGETPADVVAAVEYALSQDVVVVAAAGNAERTGNKVAAPGNVPGVLTVAGLDRDGQPWSRSGHGPQVAIAAPATDIISTAPPSRFVSGYAITDGTSSATALVSGAAALVRAAHPDLDAANVVNRLVRTAQDVGPPGRDDATGFGVVRPLEAVRAEVPTVPENPLGTPGRSGLFEGDGNPAEGGLWADVEVGPVRMPRVLAASLLVLVPLALLTVVVRVRRARNAAADPHALGRGGPALARARLPARRQRATEPDRDTFGESWVDQPLPNPRENAYPAGSSEWTPVPRQDRESVPAQPTGSTDAVGTGVSPLDGDESSVGAPNSGNETRASQQPTPEGQLPTTGSLDLCDETGETADDISTSASAQGTEDGVSPEPSQHVLPEATSGADTVVLRREPAHPSIKDTVLVDTVSSRRSDVGDSPDGTDRPDEAVREGPEDTSAGAPGQDSDTGRAASDRELEDKPAKSTTATSDTTSTTEDEQGSSPAASDEEPMDGATSSADTVVLRREAKGGRHTSVGDESADESADTVVLRREEQARSADLPTVRL</sequence>
<dbReference type="EMBL" id="BMMK01000021">
    <property type="protein sequence ID" value="GGM67305.1"/>
    <property type="molecule type" value="Genomic_DNA"/>
</dbReference>
<feature type="compositionally biased region" description="Basic and acidic residues" evidence="6">
    <location>
        <begin position="419"/>
        <end position="428"/>
    </location>
</feature>
<dbReference type="InterPro" id="IPR050131">
    <property type="entry name" value="Peptidase_S8_subtilisin-like"/>
</dbReference>